<dbReference type="InterPro" id="IPR003594">
    <property type="entry name" value="HATPase_dom"/>
</dbReference>
<evidence type="ECO:0000256" key="9">
    <source>
        <dbReference type="ARBA" id="ARBA00022741"/>
    </source>
</evidence>
<dbReference type="CDD" id="cd16922">
    <property type="entry name" value="HATPase_EvgS-ArcB-TorS-like"/>
    <property type="match status" value="1"/>
</dbReference>
<dbReference type="GO" id="GO:0005524">
    <property type="term" value="F:ATP binding"/>
    <property type="evidence" value="ECO:0007669"/>
    <property type="project" value="UniProtKB-KW"/>
</dbReference>
<feature type="domain" description="Histidine kinase" evidence="19">
    <location>
        <begin position="245"/>
        <end position="465"/>
    </location>
</feature>
<keyword evidence="10" id="KW-0418">Kinase</keyword>
<dbReference type="SMART" id="SM00388">
    <property type="entry name" value="HisKA"/>
    <property type="match status" value="1"/>
</dbReference>
<evidence type="ECO:0000256" key="10">
    <source>
        <dbReference type="ARBA" id="ARBA00022777"/>
    </source>
</evidence>
<reference evidence="21" key="1">
    <citation type="submission" date="2020-07" db="EMBL/GenBank/DDBJ databases">
        <title>Huge and variable diversity of episymbiotic CPR bacteria and DPANN archaea in groundwater ecosystems.</title>
        <authorList>
            <person name="He C.Y."/>
            <person name="Keren R."/>
            <person name="Whittaker M."/>
            <person name="Farag I.F."/>
            <person name="Doudna J."/>
            <person name="Cate J.H.D."/>
            <person name="Banfield J.F."/>
        </authorList>
    </citation>
    <scope>NUCLEOTIDE SEQUENCE</scope>
    <source>
        <strain evidence="21">NC_groundwater_17_Pr7_B-0.1um_64_12</strain>
    </source>
</reference>
<dbReference type="InterPro" id="IPR011006">
    <property type="entry name" value="CheY-like_superfamily"/>
</dbReference>
<dbReference type="SMART" id="SM00448">
    <property type="entry name" value="REC"/>
    <property type="match status" value="2"/>
</dbReference>
<evidence type="ECO:0000313" key="21">
    <source>
        <dbReference type="EMBL" id="MBI1757122.1"/>
    </source>
</evidence>
<evidence type="ECO:0000256" key="13">
    <source>
        <dbReference type="ARBA" id="ARBA00023012"/>
    </source>
</evidence>
<feature type="domain" description="Response regulatory" evidence="20">
    <location>
        <begin position="481"/>
        <end position="600"/>
    </location>
</feature>
<evidence type="ECO:0000256" key="8">
    <source>
        <dbReference type="ARBA" id="ARBA00022692"/>
    </source>
</evidence>
<dbReference type="InterPro" id="IPR036097">
    <property type="entry name" value="HisK_dim/P_sf"/>
</dbReference>
<keyword evidence="8 18" id="KW-0812">Transmembrane</keyword>
<keyword evidence="11" id="KW-0067">ATP-binding</keyword>
<evidence type="ECO:0000256" key="14">
    <source>
        <dbReference type="ARBA" id="ARBA00023136"/>
    </source>
</evidence>
<comment type="subcellular location">
    <subcellularLocation>
        <location evidence="2">Cell membrane</location>
        <topology evidence="2">Multi-pass membrane protein</topology>
    </subcellularLocation>
</comment>
<evidence type="ECO:0000256" key="5">
    <source>
        <dbReference type="ARBA" id="ARBA00022475"/>
    </source>
</evidence>
<dbReference type="InterPro" id="IPR004358">
    <property type="entry name" value="Sig_transdc_His_kin-like_C"/>
</dbReference>
<dbReference type="Pfam" id="PF02518">
    <property type="entry name" value="HATPase_c"/>
    <property type="match status" value="1"/>
</dbReference>
<dbReference type="SUPFAM" id="SSF52172">
    <property type="entry name" value="CheY-like"/>
    <property type="match status" value="2"/>
</dbReference>
<keyword evidence="17" id="KW-0175">Coiled coil</keyword>
<keyword evidence="9" id="KW-0547">Nucleotide-binding</keyword>
<evidence type="ECO:0000256" key="2">
    <source>
        <dbReference type="ARBA" id="ARBA00004651"/>
    </source>
</evidence>
<name>A0A931PV07_FIMGI</name>
<evidence type="ECO:0000256" key="3">
    <source>
        <dbReference type="ARBA" id="ARBA00006402"/>
    </source>
</evidence>
<dbReference type="CDD" id="cd00082">
    <property type="entry name" value="HisKA"/>
    <property type="match status" value="1"/>
</dbReference>
<dbReference type="PANTHER" id="PTHR45339">
    <property type="entry name" value="HYBRID SIGNAL TRANSDUCTION HISTIDINE KINASE J"/>
    <property type="match status" value="1"/>
</dbReference>
<keyword evidence="12 18" id="KW-1133">Transmembrane helix</keyword>
<dbReference type="InterPro" id="IPR005467">
    <property type="entry name" value="His_kinase_dom"/>
</dbReference>
<dbReference type="FunFam" id="3.30.565.10:FF:000010">
    <property type="entry name" value="Sensor histidine kinase RcsC"/>
    <property type="match status" value="1"/>
</dbReference>
<keyword evidence="5" id="KW-1003">Cell membrane</keyword>
<dbReference type="Gene3D" id="3.30.565.10">
    <property type="entry name" value="Histidine kinase-like ATPase, C-terminal domain"/>
    <property type="match status" value="1"/>
</dbReference>
<evidence type="ECO:0000259" key="20">
    <source>
        <dbReference type="PROSITE" id="PS50110"/>
    </source>
</evidence>
<evidence type="ECO:0000256" key="1">
    <source>
        <dbReference type="ARBA" id="ARBA00000085"/>
    </source>
</evidence>
<keyword evidence="13" id="KW-0902">Two-component regulatory system</keyword>
<dbReference type="PANTHER" id="PTHR45339:SF1">
    <property type="entry name" value="HYBRID SIGNAL TRANSDUCTION HISTIDINE KINASE J"/>
    <property type="match status" value="1"/>
</dbReference>
<feature type="transmembrane region" description="Helical" evidence="18">
    <location>
        <begin position="32"/>
        <end position="51"/>
    </location>
</feature>
<evidence type="ECO:0000313" key="22">
    <source>
        <dbReference type="Proteomes" id="UP000727962"/>
    </source>
</evidence>
<dbReference type="FunFam" id="1.10.287.130:FF:000003">
    <property type="entry name" value="Histidine kinase"/>
    <property type="match status" value="1"/>
</dbReference>
<dbReference type="AlphaFoldDB" id="A0A931PV07"/>
<dbReference type="PROSITE" id="PS50109">
    <property type="entry name" value="HIS_KIN"/>
    <property type="match status" value="1"/>
</dbReference>
<accession>A0A931PV07</accession>
<proteinExistence type="inferred from homology"/>
<evidence type="ECO:0000256" key="6">
    <source>
        <dbReference type="ARBA" id="ARBA00022553"/>
    </source>
</evidence>
<dbReference type="CDD" id="cd17546">
    <property type="entry name" value="REC_hyHK_CKI1_RcsC-like"/>
    <property type="match status" value="1"/>
</dbReference>
<dbReference type="Gene3D" id="3.40.50.2300">
    <property type="match status" value="2"/>
</dbReference>
<dbReference type="InterPro" id="IPR001789">
    <property type="entry name" value="Sig_transdc_resp-reg_receiver"/>
</dbReference>
<keyword evidence="7" id="KW-0808">Transferase</keyword>
<evidence type="ECO:0000256" key="17">
    <source>
        <dbReference type="SAM" id="Coils"/>
    </source>
</evidence>
<evidence type="ECO:0000256" key="12">
    <source>
        <dbReference type="ARBA" id="ARBA00022989"/>
    </source>
</evidence>
<feature type="domain" description="Response regulatory" evidence="20">
    <location>
        <begin position="623"/>
        <end position="741"/>
    </location>
</feature>
<evidence type="ECO:0000259" key="19">
    <source>
        <dbReference type="PROSITE" id="PS50109"/>
    </source>
</evidence>
<feature type="coiled-coil region" evidence="17">
    <location>
        <begin position="190"/>
        <end position="217"/>
    </location>
</feature>
<dbReference type="Pfam" id="PF00512">
    <property type="entry name" value="HisKA"/>
    <property type="match status" value="1"/>
</dbReference>
<dbReference type="InterPro" id="IPR003661">
    <property type="entry name" value="HisK_dim/P_dom"/>
</dbReference>
<gene>
    <name evidence="21" type="ORF">HYR64_08465</name>
</gene>
<evidence type="ECO:0000256" key="4">
    <source>
        <dbReference type="ARBA" id="ARBA00012438"/>
    </source>
</evidence>
<comment type="similarity">
    <text evidence="3">In the N-terminal section; belongs to the phytochrome family.</text>
</comment>
<dbReference type="Gene3D" id="1.10.287.130">
    <property type="match status" value="1"/>
</dbReference>
<evidence type="ECO:0000256" key="16">
    <source>
        <dbReference type="PROSITE-ProRule" id="PRU00169"/>
    </source>
</evidence>
<keyword evidence="14 18" id="KW-0472">Membrane</keyword>
<dbReference type="InterPro" id="IPR036890">
    <property type="entry name" value="HATPase_C_sf"/>
</dbReference>
<organism evidence="21 22">
    <name type="scientific">Fimbriimonas ginsengisoli</name>
    <dbReference type="NCBI Taxonomy" id="1005039"/>
    <lineage>
        <taxon>Bacteria</taxon>
        <taxon>Bacillati</taxon>
        <taxon>Armatimonadota</taxon>
        <taxon>Fimbriimonadia</taxon>
        <taxon>Fimbriimonadales</taxon>
        <taxon>Fimbriimonadaceae</taxon>
        <taxon>Fimbriimonas</taxon>
    </lineage>
</organism>
<evidence type="ECO:0000256" key="18">
    <source>
        <dbReference type="SAM" id="Phobius"/>
    </source>
</evidence>
<evidence type="ECO:0000256" key="11">
    <source>
        <dbReference type="ARBA" id="ARBA00022840"/>
    </source>
</evidence>
<feature type="transmembrane region" description="Helical" evidence="18">
    <location>
        <begin position="63"/>
        <end position="85"/>
    </location>
</feature>
<feature type="modified residue" description="4-aspartylphosphate" evidence="16">
    <location>
        <position position="533"/>
    </location>
</feature>
<comment type="catalytic activity">
    <reaction evidence="1">
        <text>ATP + protein L-histidine = ADP + protein N-phospho-L-histidine.</text>
        <dbReference type="EC" id="2.7.13.3"/>
    </reaction>
</comment>
<dbReference type="Pfam" id="PF00072">
    <property type="entry name" value="Response_reg"/>
    <property type="match status" value="2"/>
</dbReference>
<dbReference type="GO" id="GO:0005886">
    <property type="term" value="C:plasma membrane"/>
    <property type="evidence" value="ECO:0007669"/>
    <property type="project" value="UniProtKB-SubCell"/>
</dbReference>
<dbReference type="GO" id="GO:0000155">
    <property type="term" value="F:phosphorelay sensor kinase activity"/>
    <property type="evidence" value="ECO:0007669"/>
    <property type="project" value="InterPro"/>
</dbReference>
<sequence length="746" mass="81542">MVQSALESTVQRRADSLHEQDLNRIHRTTDRMMVVLMVIQWIFGMGAALWISPRTWTGTLATTHFNVFAAIFLGGAISAGPVLFVALRPGSTLTRHIIAVSQMLWSALLIHLLGGRIETHFHVFGSLAFLAFYRDWKVLLTATVVVAVDHMLRGTFWPQSVFGVTSASQWRWLEHAAWVLFEDCFLILACQQGNRELREIADRRARLEQANELTELEVTRRTAQLQEAVAAANAANEAKSEFLANMSHEIRTPMNGVVGMTELLLGSGLSGEQIDYARTIENSADALLNIINDILDFSKIEAGRMLIESTDFDLGELIEQVGGLFAAQVHAKGVELVLAVPHSLPAVKGDAPRLRQVLANLVNNAIKFTERGEIIIRAEVTHRNGDLVGIRVGVSDTGVGIAKNRLDAIFESFTQADGSTTRRYGGTGLGLTISRRLVELMGGRLAVESEPGVGSSFFIDLVLPEGVRTAAAPTSDIKGLRVLVVDDNETNRQILELTLKEWGCKATLCADGSEALAILGDAGSPTYDAVLLDYLMPEMDGLMVSEEIGRRMGDARPKTILLSSAADIRTREDWNPLGIHAWLVKPARRSQLRRTLQEASGARLTTIRPVAVVDSSQPSLNLSVLLAEDNEVNRRVAAGLLTRMGCKVDLAVNGKEAVEMTALRSYDVVLMDKHMPVMDGLEATRFIREREAETGGHLVMIALTASAMEEDRQACLAAGLDDFITKPVKPGALFSKLSMLESLRAA</sequence>
<feature type="transmembrane region" description="Helical" evidence="18">
    <location>
        <begin position="97"/>
        <end position="114"/>
    </location>
</feature>
<keyword evidence="6 16" id="KW-0597">Phosphoprotein</keyword>
<dbReference type="SUPFAM" id="SSF55874">
    <property type="entry name" value="ATPase domain of HSP90 chaperone/DNA topoisomerase II/histidine kinase"/>
    <property type="match status" value="1"/>
</dbReference>
<dbReference type="SMART" id="SM00387">
    <property type="entry name" value="HATPase_c"/>
    <property type="match status" value="1"/>
</dbReference>
<dbReference type="EMBL" id="JACOSL010000052">
    <property type="protein sequence ID" value="MBI1757122.1"/>
    <property type="molecule type" value="Genomic_DNA"/>
</dbReference>
<dbReference type="PROSITE" id="PS50110">
    <property type="entry name" value="RESPONSE_REGULATORY"/>
    <property type="match status" value="2"/>
</dbReference>
<evidence type="ECO:0000256" key="15">
    <source>
        <dbReference type="ARBA" id="ARBA00074306"/>
    </source>
</evidence>
<dbReference type="SUPFAM" id="SSF47384">
    <property type="entry name" value="Homodimeric domain of signal transducing histidine kinase"/>
    <property type="match status" value="1"/>
</dbReference>
<dbReference type="Proteomes" id="UP000727962">
    <property type="component" value="Unassembled WGS sequence"/>
</dbReference>
<comment type="caution">
    <text evidence="21">The sequence shown here is derived from an EMBL/GenBank/DDBJ whole genome shotgun (WGS) entry which is preliminary data.</text>
</comment>
<protein>
    <recommendedName>
        <fullName evidence="15">Circadian input-output histidine kinase CikA</fullName>
        <ecNumber evidence="4">2.7.13.3</ecNumber>
    </recommendedName>
</protein>
<dbReference type="PRINTS" id="PR00344">
    <property type="entry name" value="BCTRLSENSOR"/>
</dbReference>
<feature type="modified residue" description="4-aspartylphosphate" evidence="16">
    <location>
        <position position="672"/>
    </location>
</feature>
<dbReference type="EC" id="2.7.13.3" evidence="4"/>
<evidence type="ECO:0000256" key="7">
    <source>
        <dbReference type="ARBA" id="ARBA00022679"/>
    </source>
</evidence>
<dbReference type="CDD" id="cd00156">
    <property type="entry name" value="REC"/>
    <property type="match status" value="1"/>
</dbReference>